<name>A0ABV0ZTF3_9TELE</name>
<sequence length="132" mass="15210">MSWKGSRRRRRTSSFFLFEWGNKILRKRPQTSSGILDWPSVRKDKSNMSLQPYGKAVHSNNRRNIIPNLRHSASYSEGGKLQLSTITRLGRPLDNPPSILFHTQQFHPRNQQTSTWEQRRASAACSSPFSLG</sequence>
<gene>
    <name evidence="1" type="ORF">AMECASPLE_035234</name>
</gene>
<accession>A0ABV0ZTF3</accession>
<dbReference type="Proteomes" id="UP001469553">
    <property type="component" value="Unassembled WGS sequence"/>
</dbReference>
<organism evidence="1 2">
    <name type="scientific">Ameca splendens</name>
    <dbReference type="NCBI Taxonomy" id="208324"/>
    <lineage>
        <taxon>Eukaryota</taxon>
        <taxon>Metazoa</taxon>
        <taxon>Chordata</taxon>
        <taxon>Craniata</taxon>
        <taxon>Vertebrata</taxon>
        <taxon>Euteleostomi</taxon>
        <taxon>Actinopterygii</taxon>
        <taxon>Neopterygii</taxon>
        <taxon>Teleostei</taxon>
        <taxon>Neoteleostei</taxon>
        <taxon>Acanthomorphata</taxon>
        <taxon>Ovalentaria</taxon>
        <taxon>Atherinomorphae</taxon>
        <taxon>Cyprinodontiformes</taxon>
        <taxon>Goodeidae</taxon>
        <taxon>Ameca</taxon>
    </lineage>
</organism>
<protein>
    <submittedName>
        <fullName evidence="1">Uncharacterized protein</fullName>
    </submittedName>
</protein>
<dbReference type="EMBL" id="JAHRIP010071017">
    <property type="protein sequence ID" value="MEQ2309107.1"/>
    <property type="molecule type" value="Genomic_DNA"/>
</dbReference>
<comment type="caution">
    <text evidence="1">The sequence shown here is derived from an EMBL/GenBank/DDBJ whole genome shotgun (WGS) entry which is preliminary data.</text>
</comment>
<evidence type="ECO:0000313" key="2">
    <source>
        <dbReference type="Proteomes" id="UP001469553"/>
    </source>
</evidence>
<reference evidence="1 2" key="1">
    <citation type="submission" date="2021-06" db="EMBL/GenBank/DDBJ databases">
        <authorList>
            <person name="Palmer J.M."/>
        </authorList>
    </citation>
    <scope>NUCLEOTIDE SEQUENCE [LARGE SCALE GENOMIC DNA]</scope>
    <source>
        <strain evidence="1 2">AS_MEX2019</strain>
        <tissue evidence="1">Muscle</tissue>
    </source>
</reference>
<evidence type="ECO:0000313" key="1">
    <source>
        <dbReference type="EMBL" id="MEQ2309107.1"/>
    </source>
</evidence>
<proteinExistence type="predicted"/>
<keyword evidence="2" id="KW-1185">Reference proteome</keyword>